<evidence type="ECO:0000313" key="1">
    <source>
        <dbReference type="EMBL" id="KIJ40598.1"/>
    </source>
</evidence>
<organism evidence="1 2">
    <name type="scientific">Sphaerobolus stellatus (strain SS14)</name>
    <dbReference type="NCBI Taxonomy" id="990650"/>
    <lineage>
        <taxon>Eukaryota</taxon>
        <taxon>Fungi</taxon>
        <taxon>Dikarya</taxon>
        <taxon>Basidiomycota</taxon>
        <taxon>Agaricomycotina</taxon>
        <taxon>Agaricomycetes</taxon>
        <taxon>Phallomycetidae</taxon>
        <taxon>Geastrales</taxon>
        <taxon>Sphaerobolaceae</taxon>
        <taxon>Sphaerobolus</taxon>
    </lineage>
</organism>
<dbReference type="Proteomes" id="UP000054279">
    <property type="component" value="Unassembled WGS sequence"/>
</dbReference>
<evidence type="ECO:0000313" key="2">
    <source>
        <dbReference type="Proteomes" id="UP000054279"/>
    </source>
</evidence>
<protein>
    <submittedName>
        <fullName evidence="1">Unplaced genomic scaffold SPHSTscaffold_68, whole genome shotgun sequence</fullName>
    </submittedName>
</protein>
<gene>
    <name evidence="1" type="ORF">M422DRAFT_256570</name>
</gene>
<keyword evidence="2" id="KW-1185">Reference proteome</keyword>
<reference evidence="1 2" key="1">
    <citation type="submission" date="2014-06" db="EMBL/GenBank/DDBJ databases">
        <title>Evolutionary Origins and Diversification of the Mycorrhizal Mutualists.</title>
        <authorList>
            <consortium name="DOE Joint Genome Institute"/>
            <consortium name="Mycorrhizal Genomics Consortium"/>
            <person name="Kohler A."/>
            <person name="Kuo A."/>
            <person name="Nagy L.G."/>
            <person name="Floudas D."/>
            <person name="Copeland A."/>
            <person name="Barry K.W."/>
            <person name="Cichocki N."/>
            <person name="Veneault-Fourrey C."/>
            <person name="LaButti K."/>
            <person name="Lindquist E.A."/>
            <person name="Lipzen A."/>
            <person name="Lundell T."/>
            <person name="Morin E."/>
            <person name="Murat C."/>
            <person name="Riley R."/>
            <person name="Ohm R."/>
            <person name="Sun H."/>
            <person name="Tunlid A."/>
            <person name="Henrissat B."/>
            <person name="Grigoriev I.V."/>
            <person name="Hibbett D.S."/>
            <person name="Martin F."/>
        </authorList>
    </citation>
    <scope>NUCLEOTIDE SEQUENCE [LARGE SCALE GENOMIC DNA]</scope>
    <source>
        <strain evidence="1 2">SS14</strain>
    </source>
</reference>
<dbReference type="OrthoDB" id="2799352at2759"/>
<dbReference type="HOGENOM" id="CLU_2723848_0_0_1"/>
<dbReference type="EMBL" id="KN837143">
    <property type="protein sequence ID" value="KIJ40598.1"/>
    <property type="molecule type" value="Genomic_DNA"/>
</dbReference>
<proteinExistence type="predicted"/>
<sequence>MSEPNNDPLESVKAVAKQTIQVGTNTPFNAIRIYQKYAMALAMSSMQPPTTQVSEDEMQISYKGHLLSISAW</sequence>
<name>A0A0C9UBU4_SPHS4</name>
<dbReference type="AlphaFoldDB" id="A0A0C9UBU4"/>
<accession>A0A0C9UBU4</accession>